<accession>A0A2C6KIR2</accession>
<dbReference type="GO" id="GO:0005634">
    <property type="term" value="C:nucleus"/>
    <property type="evidence" value="ECO:0007669"/>
    <property type="project" value="TreeGrafter"/>
</dbReference>
<evidence type="ECO:0000313" key="2">
    <source>
        <dbReference type="Proteomes" id="UP000221165"/>
    </source>
</evidence>
<dbReference type="RefSeq" id="XP_067918104.1">
    <property type="nucleotide sequence ID" value="XM_068069920.1"/>
</dbReference>
<dbReference type="GeneID" id="94433131"/>
<name>A0A2C6KIR2_9APIC</name>
<protein>
    <submittedName>
        <fullName evidence="1">Had family iiid protein</fullName>
    </submittedName>
</protein>
<dbReference type="EMBL" id="MIGC01006080">
    <property type="protein sequence ID" value="PHJ16375.1"/>
    <property type="molecule type" value="Genomic_DNA"/>
</dbReference>
<dbReference type="AlphaFoldDB" id="A0A2C6KIR2"/>
<dbReference type="Proteomes" id="UP000221165">
    <property type="component" value="Unassembled WGS sequence"/>
</dbReference>
<sequence length="125" mass="14170">KLLGFTNGEGKTARDTDLLRSLVFKKANHLLLIGSTDKQLLEAAKAYEASLAQQDLVINDLNEVYIHRKGGSLDEEEEWIRTPLHLSRLSKAIERTKVKLLHPPRQGKKLLVLDLDYTLFDCKSC</sequence>
<dbReference type="PANTHER" id="PTHR48493:SF1">
    <property type="entry name" value="UBIQUITIN-LIKE DOMAIN-CONTAINING CTD PHOSPHATASE 1"/>
    <property type="match status" value="1"/>
</dbReference>
<dbReference type="GO" id="GO:0090364">
    <property type="term" value="P:regulation of proteasome assembly"/>
    <property type="evidence" value="ECO:0007669"/>
    <property type="project" value="InterPro"/>
</dbReference>
<keyword evidence="2" id="KW-1185">Reference proteome</keyword>
<dbReference type="InterPro" id="IPR051658">
    <property type="entry name" value="UBLCP1"/>
</dbReference>
<feature type="non-terminal residue" evidence="1">
    <location>
        <position position="1"/>
    </location>
</feature>
<reference evidence="1 2" key="1">
    <citation type="journal article" date="2017" name="Int. J. Parasitol.">
        <title>The genome of the protozoan parasite Cystoisospora suis and a reverse vaccinology approach to identify vaccine candidates.</title>
        <authorList>
            <person name="Palmieri N."/>
            <person name="Shrestha A."/>
            <person name="Ruttkowski B."/>
            <person name="Beck T."/>
            <person name="Vogl C."/>
            <person name="Tomley F."/>
            <person name="Blake D.P."/>
            <person name="Joachim A."/>
        </authorList>
    </citation>
    <scope>NUCLEOTIDE SEQUENCE [LARGE SCALE GENOMIC DNA]</scope>
    <source>
        <strain evidence="1 2">Wien I</strain>
    </source>
</reference>
<dbReference type="Gene3D" id="3.40.50.1000">
    <property type="entry name" value="HAD superfamily/HAD-like"/>
    <property type="match status" value="1"/>
</dbReference>
<feature type="non-terminal residue" evidence="1">
    <location>
        <position position="125"/>
    </location>
</feature>
<dbReference type="PANTHER" id="PTHR48493">
    <property type="entry name" value="UBIQUITIN-LIKE DOMAIN-CONTAINING CTD PHOSPHATASE 1"/>
    <property type="match status" value="1"/>
</dbReference>
<dbReference type="VEuPathDB" id="ToxoDB:CSUI_009811"/>
<dbReference type="GO" id="GO:0004722">
    <property type="term" value="F:protein serine/threonine phosphatase activity"/>
    <property type="evidence" value="ECO:0007669"/>
    <property type="project" value="TreeGrafter"/>
</dbReference>
<comment type="caution">
    <text evidence="1">The sequence shown here is derived from an EMBL/GenBank/DDBJ whole genome shotgun (WGS) entry which is preliminary data.</text>
</comment>
<organism evidence="1 2">
    <name type="scientific">Cystoisospora suis</name>
    <dbReference type="NCBI Taxonomy" id="483139"/>
    <lineage>
        <taxon>Eukaryota</taxon>
        <taxon>Sar</taxon>
        <taxon>Alveolata</taxon>
        <taxon>Apicomplexa</taxon>
        <taxon>Conoidasida</taxon>
        <taxon>Coccidia</taxon>
        <taxon>Eucoccidiorida</taxon>
        <taxon>Eimeriorina</taxon>
        <taxon>Sarcocystidae</taxon>
        <taxon>Cystoisospora</taxon>
    </lineage>
</organism>
<gene>
    <name evidence="1" type="ORF">CSUI_009811</name>
</gene>
<evidence type="ECO:0000313" key="1">
    <source>
        <dbReference type="EMBL" id="PHJ16375.1"/>
    </source>
</evidence>
<dbReference type="OrthoDB" id="1711508at2759"/>
<dbReference type="InterPro" id="IPR023214">
    <property type="entry name" value="HAD_sf"/>
</dbReference>
<proteinExistence type="predicted"/>